<organism evidence="1 2">
    <name type="scientific">Chlamydomonas eustigma</name>
    <dbReference type="NCBI Taxonomy" id="1157962"/>
    <lineage>
        <taxon>Eukaryota</taxon>
        <taxon>Viridiplantae</taxon>
        <taxon>Chlorophyta</taxon>
        <taxon>core chlorophytes</taxon>
        <taxon>Chlorophyceae</taxon>
        <taxon>CS clade</taxon>
        <taxon>Chlamydomonadales</taxon>
        <taxon>Chlamydomonadaceae</taxon>
        <taxon>Chlamydomonas</taxon>
    </lineage>
</organism>
<evidence type="ECO:0000313" key="2">
    <source>
        <dbReference type="Proteomes" id="UP000232323"/>
    </source>
</evidence>
<proteinExistence type="predicted"/>
<keyword evidence="2" id="KW-1185">Reference proteome</keyword>
<dbReference type="EMBL" id="BEGY01000198">
    <property type="protein sequence ID" value="GAX85866.1"/>
    <property type="molecule type" value="Genomic_DNA"/>
</dbReference>
<dbReference type="OrthoDB" id="547380at2759"/>
<dbReference type="Proteomes" id="UP000232323">
    <property type="component" value="Unassembled WGS sequence"/>
</dbReference>
<protein>
    <recommendedName>
        <fullName evidence="3">Phytanoyl-CoA dioxygenase</fullName>
    </recommendedName>
</protein>
<name>A0A250XS50_9CHLO</name>
<gene>
    <name evidence="1" type="ORF">CEUSTIGMA_g13282.t1</name>
</gene>
<comment type="caution">
    <text evidence="1">The sequence shown here is derived from an EMBL/GenBank/DDBJ whole genome shotgun (WGS) entry which is preliminary data.</text>
</comment>
<dbReference type="AlphaFoldDB" id="A0A250XS50"/>
<evidence type="ECO:0008006" key="3">
    <source>
        <dbReference type="Google" id="ProtNLM"/>
    </source>
</evidence>
<sequence length="292" mass="32812">METFGYCIHKPDEESVHLIQELESSGQLSARLIKECGASSSAIEPIFQDFKIQGTGIEPDARMKERRALPLSRGGVPLKYGKSSVKTLQKDCLRLKKDTMRRLKSLKWPLQSKRLGGCLGISDHDSVLIDVVQNESQRWAQPPHIDYALSSTKELLNVAILALADFSLYIYPRSHLLVRSLAQFLGDEKQFEHTSNMDADKLFASNMGMQYPIRVNLRAGELLIFDGYLVHAGTEGLVGEARPRLHLYLQECHPTVLAKDAEGFTTTYPLNRIHPNIESSLFAAKFARVVIF</sequence>
<evidence type="ECO:0000313" key="1">
    <source>
        <dbReference type="EMBL" id="GAX85866.1"/>
    </source>
</evidence>
<dbReference type="Gene3D" id="2.60.120.620">
    <property type="entry name" value="q2cbj1_9rhob like domain"/>
    <property type="match status" value="1"/>
</dbReference>
<reference evidence="1 2" key="1">
    <citation type="submission" date="2017-08" db="EMBL/GenBank/DDBJ databases">
        <title>Acidophilic green algal genome provides insights into adaptation to an acidic environment.</title>
        <authorList>
            <person name="Hirooka S."/>
            <person name="Hirose Y."/>
            <person name="Kanesaki Y."/>
            <person name="Higuchi S."/>
            <person name="Fujiwara T."/>
            <person name="Onuma R."/>
            <person name="Era A."/>
            <person name="Ohbayashi R."/>
            <person name="Uzuka A."/>
            <person name="Nozaki H."/>
            <person name="Yoshikawa H."/>
            <person name="Miyagishima S.Y."/>
        </authorList>
    </citation>
    <scope>NUCLEOTIDE SEQUENCE [LARGE SCALE GENOMIC DNA]</scope>
    <source>
        <strain evidence="1 2">NIES-2499</strain>
    </source>
</reference>
<dbReference type="Pfam" id="PF05721">
    <property type="entry name" value="PhyH"/>
    <property type="match status" value="1"/>
</dbReference>
<accession>A0A250XS50</accession>
<dbReference type="SUPFAM" id="SSF51197">
    <property type="entry name" value="Clavaminate synthase-like"/>
    <property type="match status" value="1"/>
</dbReference>
<dbReference type="InterPro" id="IPR008775">
    <property type="entry name" value="Phytyl_CoA_dOase-like"/>
</dbReference>